<dbReference type="GO" id="GO:0051536">
    <property type="term" value="F:iron-sulfur cluster binding"/>
    <property type="evidence" value="ECO:0007669"/>
    <property type="project" value="UniProtKB-KW"/>
</dbReference>
<reference evidence="4 5" key="1">
    <citation type="journal article" date="2017" name="Syst. Appl. Microbiol.">
        <title>Lebetimonas natsushimae sp. nov., a novel strictly anaerobic, moderately thermophilic chemoautotroph isolated from a deep-sea hydrothermal vent polychaete nest in the Mid-Okinawa Trough.</title>
        <authorList>
            <person name="Nagata R."/>
            <person name="Takaki Y."/>
            <person name="Tame A."/>
            <person name="Nunoura T."/>
            <person name="Muto H."/>
            <person name="Mino S."/>
            <person name="Sawayama S."/>
            <person name="Takai K."/>
            <person name="Nakagawa S."/>
        </authorList>
    </citation>
    <scope>NUCLEOTIDE SEQUENCE [LARGE SCALE GENOMIC DNA]</scope>
    <source>
        <strain evidence="4 5">HS1857</strain>
    </source>
</reference>
<dbReference type="Pfam" id="PF00384">
    <property type="entry name" value="Molybdopterin"/>
    <property type="match status" value="1"/>
</dbReference>
<dbReference type="Gene3D" id="3.30.2070.10">
    <property type="entry name" value="Formate dehydrogenase/DMSO reductase"/>
    <property type="match status" value="1"/>
</dbReference>
<dbReference type="GO" id="GO:0016491">
    <property type="term" value="F:oxidoreductase activity"/>
    <property type="evidence" value="ECO:0007669"/>
    <property type="project" value="InterPro"/>
</dbReference>
<keyword evidence="5" id="KW-1185">Reference proteome</keyword>
<dbReference type="EMBL" id="BDME01000006">
    <property type="protein sequence ID" value="GAX88240.1"/>
    <property type="molecule type" value="Genomic_DNA"/>
</dbReference>
<sequence>MFCPLDCWDACQCKINNGKWKIVGEGITPFLCWKLNNYFKFSSERFPKYNGKNIMLNEALNKLTNILKTIKSNKVLFIKGSGHMGLMQNVTKLFFEKYGATFAVGSTCDGIGEKGIINSRGKSLILPTWIIKNAKNIIIWGRNPYVTNIHLLSLIKDKFTVTIDTVKTKTAKNSNFFIQVKPNSDYYLAILLSQMVIEKKLLKRADGINFEKFKEIVFSYKKEDLIKKSGVSIKNVERLLEIILNGAVVLTGLGVSKCRECYKTTWAIDSLFFMLDYFGKEDRGVAYLGSSSFEINNPFAISHKNKVALFDVNLDDYDVVFIQGANPLVSFVNRDEWEKLKGKKVIVFGKYYDETAKIATLFIPTKDFYEKNDARGSYFHEYVLIMDNVKCKMENENKISEYELARYLFNEFGFDGLKEEDEYIKEILNADLEKINDGVYRKKVFDKPPYSEGFYTEDKKFHFLTQKFEREEKEFEIVTVKEAKALNSQFKRDENIYLNPYSKIIMLNWAKQNFDSKLIKYDKNLPKNIIYAKGGVTINKILKAEGENAYYEI</sequence>
<dbReference type="Gene3D" id="3.40.228.10">
    <property type="entry name" value="Dimethylsulfoxide Reductase, domain 2"/>
    <property type="match status" value="1"/>
</dbReference>
<dbReference type="Gene3D" id="3.40.50.740">
    <property type="match status" value="1"/>
</dbReference>
<proteinExistence type="predicted"/>
<keyword evidence="2" id="KW-0479">Metal-binding</keyword>
<keyword evidence="1" id="KW-0408">Iron</keyword>
<gene>
    <name evidence="4" type="ORF">LNAT_P1535</name>
</gene>
<dbReference type="SUPFAM" id="SSF53706">
    <property type="entry name" value="Formate dehydrogenase/DMSO reductase, domains 1-3"/>
    <property type="match status" value="1"/>
</dbReference>
<dbReference type="RefSeq" id="WP_096260067.1">
    <property type="nucleotide sequence ID" value="NZ_BDME01000006.1"/>
</dbReference>
<accession>A0A292YHS1</accession>
<dbReference type="InterPro" id="IPR050612">
    <property type="entry name" value="Prok_Mopterin_Oxidored"/>
</dbReference>
<comment type="caution">
    <text evidence="4">The sequence shown here is derived from an EMBL/GenBank/DDBJ whole genome shotgun (WGS) entry which is preliminary data.</text>
</comment>
<evidence type="ECO:0000259" key="3">
    <source>
        <dbReference type="Pfam" id="PF00384"/>
    </source>
</evidence>
<evidence type="ECO:0000313" key="5">
    <source>
        <dbReference type="Proteomes" id="UP000217944"/>
    </source>
</evidence>
<dbReference type="PANTHER" id="PTHR43742:SF6">
    <property type="entry name" value="OXIDOREDUCTASE YYAE-RELATED"/>
    <property type="match status" value="1"/>
</dbReference>
<dbReference type="Proteomes" id="UP000217944">
    <property type="component" value="Unassembled WGS sequence"/>
</dbReference>
<dbReference type="OrthoDB" id="9810782at2"/>
<evidence type="ECO:0000256" key="1">
    <source>
        <dbReference type="ARBA" id="ARBA00023004"/>
    </source>
</evidence>
<name>A0A292YHS1_9BACT</name>
<protein>
    <recommendedName>
        <fullName evidence="3">Molybdopterin oxidoreductase domain-containing protein</fullName>
    </recommendedName>
</protein>
<dbReference type="PANTHER" id="PTHR43742">
    <property type="entry name" value="TRIMETHYLAMINE-N-OXIDE REDUCTASE"/>
    <property type="match status" value="1"/>
</dbReference>
<evidence type="ECO:0000256" key="2">
    <source>
        <dbReference type="ARBA" id="ARBA00023014"/>
    </source>
</evidence>
<organism evidence="4 5">
    <name type="scientific">Lebetimonas natsushimae</name>
    <dbReference type="NCBI Taxonomy" id="1936991"/>
    <lineage>
        <taxon>Bacteria</taxon>
        <taxon>Pseudomonadati</taxon>
        <taxon>Campylobacterota</taxon>
        <taxon>Epsilonproteobacteria</taxon>
        <taxon>Nautiliales</taxon>
        <taxon>Nautiliaceae</taxon>
        <taxon>Lebetimonas</taxon>
    </lineage>
</organism>
<dbReference type="AlphaFoldDB" id="A0A292YHS1"/>
<dbReference type="InterPro" id="IPR006656">
    <property type="entry name" value="Mopterin_OxRdtase"/>
</dbReference>
<evidence type="ECO:0000313" key="4">
    <source>
        <dbReference type="EMBL" id="GAX88240.1"/>
    </source>
</evidence>
<feature type="domain" description="Molybdopterin oxidoreductase" evidence="3">
    <location>
        <begin position="57"/>
        <end position="377"/>
    </location>
</feature>
<keyword evidence="2" id="KW-0411">Iron-sulfur</keyword>